<gene>
    <name evidence="2" type="ORF">OG563_28170</name>
</gene>
<dbReference type="CDD" id="cd00143">
    <property type="entry name" value="PP2Cc"/>
    <property type="match status" value="1"/>
</dbReference>
<dbReference type="SUPFAM" id="SSF81606">
    <property type="entry name" value="PP2C-like"/>
    <property type="match status" value="1"/>
</dbReference>
<feature type="domain" description="PPM-type phosphatase" evidence="1">
    <location>
        <begin position="7"/>
        <end position="237"/>
    </location>
</feature>
<evidence type="ECO:0000313" key="2">
    <source>
        <dbReference type="EMBL" id="WUV43102.1"/>
    </source>
</evidence>
<dbReference type="SMART" id="SM00331">
    <property type="entry name" value="PP2C_SIG"/>
    <property type="match status" value="1"/>
</dbReference>
<dbReference type="RefSeq" id="WP_327096347.1">
    <property type="nucleotide sequence ID" value="NZ_CP109149.1"/>
</dbReference>
<accession>A0ABZ1YMG2</accession>
<sequence length="238" mass="25412">MCSPVIDVAVGSDIGRRYTANFDVTYLREQPLLALVADGMGDGPGSAAAGRTAVDIFVEHVADAVELGPDTLRAAVAAAHARVSRIGQELRTLAGCTLTAMVAAPQGCWLVQIGDSRVYRLRAGLLELLTTDHTMAWLGAVHGWYPFDSPQAASARYQLTRYIGHSDSPEPDVLSVTMQPGDRYLLCTDGVSEQVGYDDLRNWLSRGVNPQSVVVRLLAAADRAGGNDNATAIVLYVN</sequence>
<dbReference type="Gene3D" id="3.60.40.10">
    <property type="entry name" value="PPM-type phosphatase domain"/>
    <property type="match status" value="1"/>
</dbReference>
<reference evidence="2" key="1">
    <citation type="submission" date="2022-10" db="EMBL/GenBank/DDBJ databases">
        <title>The complete genomes of actinobacterial strains from the NBC collection.</title>
        <authorList>
            <person name="Joergensen T.S."/>
            <person name="Alvarez Arevalo M."/>
            <person name="Sterndorff E.B."/>
            <person name="Faurdal D."/>
            <person name="Vuksanovic O."/>
            <person name="Mourched A.-S."/>
            <person name="Charusanti P."/>
            <person name="Shaw S."/>
            <person name="Blin K."/>
            <person name="Weber T."/>
        </authorList>
    </citation>
    <scope>NUCLEOTIDE SEQUENCE</scope>
    <source>
        <strain evidence="2">NBC_01482</strain>
    </source>
</reference>
<keyword evidence="3" id="KW-1185">Reference proteome</keyword>
<organism evidence="2 3">
    <name type="scientific">Nocardia vinacea</name>
    <dbReference type="NCBI Taxonomy" id="96468"/>
    <lineage>
        <taxon>Bacteria</taxon>
        <taxon>Bacillati</taxon>
        <taxon>Actinomycetota</taxon>
        <taxon>Actinomycetes</taxon>
        <taxon>Mycobacteriales</taxon>
        <taxon>Nocardiaceae</taxon>
        <taxon>Nocardia</taxon>
    </lineage>
</organism>
<dbReference type="SMART" id="SM00332">
    <property type="entry name" value="PP2Cc"/>
    <property type="match status" value="1"/>
</dbReference>
<proteinExistence type="predicted"/>
<evidence type="ECO:0000313" key="3">
    <source>
        <dbReference type="Proteomes" id="UP001432062"/>
    </source>
</evidence>
<dbReference type="InterPro" id="IPR001932">
    <property type="entry name" value="PPM-type_phosphatase-like_dom"/>
</dbReference>
<evidence type="ECO:0000259" key="1">
    <source>
        <dbReference type="PROSITE" id="PS51746"/>
    </source>
</evidence>
<dbReference type="Pfam" id="PF13672">
    <property type="entry name" value="PP2C_2"/>
    <property type="match status" value="1"/>
</dbReference>
<name>A0ABZ1YMG2_9NOCA</name>
<dbReference type="Proteomes" id="UP001432062">
    <property type="component" value="Chromosome"/>
</dbReference>
<protein>
    <submittedName>
        <fullName evidence="2">Protein phosphatase 2C domain-containing protein</fullName>
    </submittedName>
</protein>
<dbReference type="EMBL" id="CP109441">
    <property type="protein sequence ID" value="WUV43102.1"/>
    <property type="molecule type" value="Genomic_DNA"/>
</dbReference>
<dbReference type="InterPro" id="IPR036457">
    <property type="entry name" value="PPM-type-like_dom_sf"/>
</dbReference>
<dbReference type="PROSITE" id="PS51746">
    <property type="entry name" value="PPM_2"/>
    <property type="match status" value="1"/>
</dbReference>